<dbReference type="KEGG" id="kdj:28964252"/>
<feature type="compositionally biased region" description="Polar residues" evidence="1">
    <location>
        <begin position="389"/>
        <end position="407"/>
    </location>
</feature>
<dbReference type="EMBL" id="CP144530">
    <property type="protein sequence ID" value="WWC58017.1"/>
    <property type="molecule type" value="Genomic_DNA"/>
</dbReference>
<evidence type="ECO:0000313" key="3">
    <source>
        <dbReference type="EMBL" id="WWC58017.1"/>
    </source>
</evidence>
<keyword evidence="4" id="KW-1185">Reference proteome</keyword>
<organism evidence="3 4">
    <name type="scientific">Kwoniella dejecticola CBS 10117</name>
    <dbReference type="NCBI Taxonomy" id="1296121"/>
    <lineage>
        <taxon>Eukaryota</taxon>
        <taxon>Fungi</taxon>
        <taxon>Dikarya</taxon>
        <taxon>Basidiomycota</taxon>
        <taxon>Agaricomycotina</taxon>
        <taxon>Tremellomycetes</taxon>
        <taxon>Tremellales</taxon>
        <taxon>Cryptococcaceae</taxon>
        <taxon>Kwoniella</taxon>
    </lineage>
</organism>
<evidence type="ECO:0000256" key="1">
    <source>
        <dbReference type="SAM" id="MobiDB-lite"/>
    </source>
</evidence>
<feature type="region of interest" description="Disordered" evidence="1">
    <location>
        <begin position="1"/>
        <end position="44"/>
    </location>
</feature>
<feature type="compositionally biased region" description="Polar residues" evidence="1">
    <location>
        <begin position="495"/>
        <end position="507"/>
    </location>
</feature>
<feature type="compositionally biased region" description="Basic residues" evidence="1">
    <location>
        <begin position="136"/>
        <end position="150"/>
    </location>
</feature>
<feature type="compositionally biased region" description="Basic and acidic residues" evidence="1">
    <location>
        <begin position="108"/>
        <end position="130"/>
    </location>
</feature>
<feature type="compositionally biased region" description="Low complexity" evidence="1">
    <location>
        <begin position="22"/>
        <end position="44"/>
    </location>
</feature>
<accession>A0AAJ8KGV3</accession>
<dbReference type="InterPro" id="IPR036420">
    <property type="entry name" value="BRCT_dom_sf"/>
</dbReference>
<feature type="compositionally biased region" description="Basic and acidic residues" evidence="1">
    <location>
        <begin position="282"/>
        <end position="292"/>
    </location>
</feature>
<reference evidence="3" key="2">
    <citation type="submission" date="2024-02" db="EMBL/GenBank/DDBJ databases">
        <title>Comparative genomics of Cryptococcus and Kwoniella reveals pathogenesis evolution and contrasting modes of karyotype evolution via chromosome fusion or intercentromeric recombination.</title>
        <authorList>
            <person name="Coelho M.A."/>
            <person name="David-Palma M."/>
            <person name="Shea T."/>
            <person name="Bowers K."/>
            <person name="McGinley-Smith S."/>
            <person name="Mohammad A.W."/>
            <person name="Gnirke A."/>
            <person name="Yurkov A.M."/>
            <person name="Nowrousian M."/>
            <person name="Sun S."/>
            <person name="Cuomo C.A."/>
            <person name="Heitman J."/>
        </authorList>
    </citation>
    <scope>NUCLEOTIDE SEQUENCE</scope>
    <source>
        <strain evidence="3">CBS 10117</strain>
    </source>
</reference>
<dbReference type="RefSeq" id="XP_018266578.2">
    <property type="nucleotide sequence ID" value="XM_018403924.2"/>
</dbReference>
<proteinExistence type="predicted"/>
<dbReference type="Proteomes" id="UP000078595">
    <property type="component" value="Chromosome 1"/>
</dbReference>
<feature type="compositionally biased region" description="Low complexity" evidence="1">
    <location>
        <begin position="583"/>
        <end position="596"/>
    </location>
</feature>
<dbReference type="SUPFAM" id="SSF52113">
    <property type="entry name" value="BRCT domain"/>
    <property type="match status" value="1"/>
</dbReference>
<feature type="region of interest" description="Disordered" evidence="1">
    <location>
        <begin position="282"/>
        <end position="306"/>
    </location>
</feature>
<evidence type="ECO:0000259" key="2">
    <source>
        <dbReference type="PROSITE" id="PS50172"/>
    </source>
</evidence>
<reference evidence="3" key="1">
    <citation type="submission" date="2013-07" db="EMBL/GenBank/DDBJ databases">
        <authorList>
            <consortium name="The Broad Institute Genome Sequencing Platform"/>
            <person name="Cuomo C."/>
            <person name="Litvintseva A."/>
            <person name="Chen Y."/>
            <person name="Heitman J."/>
            <person name="Sun S."/>
            <person name="Springer D."/>
            <person name="Dromer F."/>
            <person name="Young S.K."/>
            <person name="Zeng Q."/>
            <person name="Gargeya S."/>
            <person name="Fitzgerald M."/>
            <person name="Abouelleil A."/>
            <person name="Alvarado L."/>
            <person name="Berlin A.M."/>
            <person name="Chapman S.B."/>
            <person name="Dewar J."/>
            <person name="Goldberg J."/>
            <person name="Griggs A."/>
            <person name="Gujja S."/>
            <person name="Hansen M."/>
            <person name="Howarth C."/>
            <person name="Imamovic A."/>
            <person name="Larimer J."/>
            <person name="McCowan C."/>
            <person name="Murphy C."/>
            <person name="Pearson M."/>
            <person name="Priest M."/>
            <person name="Roberts A."/>
            <person name="Saif S."/>
            <person name="Shea T."/>
            <person name="Sykes S."/>
            <person name="Wortman J."/>
            <person name="Nusbaum C."/>
            <person name="Birren B."/>
        </authorList>
    </citation>
    <scope>NUCLEOTIDE SEQUENCE</scope>
    <source>
        <strain evidence="3">CBS 10117</strain>
    </source>
</reference>
<feature type="compositionally biased region" description="Low complexity" evidence="1">
    <location>
        <begin position="679"/>
        <end position="706"/>
    </location>
</feature>
<feature type="compositionally biased region" description="Polar residues" evidence="1">
    <location>
        <begin position="95"/>
        <end position="104"/>
    </location>
</feature>
<feature type="region of interest" description="Disordered" evidence="1">
    <location>
        <begin position="915"/>
        <end position="941"/>
    </location>
</feature>
<dbReference type="CDD" id="cd17716">
    <property type="entry name" value="BRCT_microcephalin_rpt1"/>
    <property type="match status" value="1"/>
</dbReference>
<dbReference type="GeneID" id="28964252"/>
<feature type="region of interest" description="Disordered" evidence="1">
    <location>
        <begin position="356"/>
        <end position="407"/>
    </location>
</feature>
<dbReference type="Gene3D" id="3.40.50.10190">
    <property type="entry name" value="BRCT domain"/>
    <property type="match status" value="1"/>
</dbReference>
<feature type="region of interest" description="Disordered" evidence="1">
    <location>
        <begin position="458"/>
        <end position="623"/>
    </location>
</feature>
<feature type="region of interest" description="Disordered" evidence="1">
    <location>
        <begin position="679"/>
        <end position="754"/>
    </location>
</feature>
<name>A0AAJ8KGV3_9TREE</name>
<feature type="region of interest" description="Disordered" evidence="1">
    <location>
        <begin position="232"/>
        <end position="262"/>
    </location>
</feature>
<gene>
    <name evidence="3" type="ORF">I303_100552</name>
</gene>
<feature type="compositionally biased region" description="Polar residues" evidence="1">
    <location>
        <begin position="714"/>
        <end position="726"/>
    </location>
</feature>
<feature type="compositionally biased region" description="Basic and acidic residues" evidence="1">
    <location>
        <begin position="458"/>
        <end position="473"/>
    </location>
</feature>
<dbReference type="AlphaFoldDB" id="A0AAJ8KGV3"/>
<feature type="domain" description="BRCT" evidence="2">
    <location>
        <begin position="882"/>
        <end position="905"/>
    </location>
</feature>
<feature type="region of interest" description="Disordered" evidence="1">
    <location>
        <begin position="78"/>
        <end position="200"/>
    </location>
</feature>
<feature type="compositionally biased region" description="Low complexity" evidence="1">
    <location>
        <begin position="508"/>
        <end position="518"/>
    </location>
</feature>
<sequence>MTSPKIRRQSSSTSAITQPLGTSSVTRTRSSARLAASTSSSALRASASIAIKNKLVVYDENASSPFTGADKVGALRASASTKNLRSRGPPRESKSISNMNSVMVSESKLSEKGKMLELGAETEKTKRKLEGSSPKGARKVPKVTITHKLRSSTNNGIRKEQVRLRSVGHQSSSESLRSLQPSVSSIPSTPSASIPTTTTSTQPLVLPIATNNSQSLATAPTPARELLKKVESDGVPASPTDSPPSHIAFVARPPTPPRMKERPVNTMSFKSIITSIPVTPRKDEKMDVDKPLSRMPASLRKTPGPPTMPASLSLKRPAYVPSTPSQHLFHLPQSTIKPTSTTPCLALSPYKVSSAQAASTTPARPPPSNVSRMPSALATPSMRMKAPSPLSSRTSAGKTKAGNQPTLDSFLLKKDLLMDVDREAAPPMIRTPESSENIASPTAPIDTALVELKISPHRAERSAQDEGETHPPKSDVTVNLMQEPPIPKMAPLTIPKSSSIRNMNSMGPPSRIPISRPSNAASSSAIPLTVKRTESQQSLARNRPASTLPERRPSSRPSLVPTPDLTSTPEEQAVNPVVKRKPSYPSSLGSGPLSRPTQRIVSNPVVQPRSTSNPSPTPDDAMEPAIHAQGQRSVSAPIRSRLSLSTREGLNSETSKSLAGLSDALSKLKAKRTEGAGNTTITSIDIGSTSKPRQSISELPSISISEHPVDARARQSNLSASTSRLSASGHRPRGSVLPGTGNTSISSDEDGNETNANINVGDTSIAALLCSTNGARCLEGVRAFVDVRTADGEDSSRIFIDILKGLGARVFVKPSERCTHIIYKSGKPSTLAWYRKFLDEHDYHQEQHLSNPQTGMDTNSNADVDEVTKEQEARKKKVPCVIVGIKWVMECKKSGKRLQEDKYLVDISQEDVFQKRRKSMEPKSLAASQSHSHGLGLGQPSTMRQALLDVAQARKRSLMYAPKVSSPLKKGYSRNDD</sequence>
<dbReference type="InterPro" id="IPR001357">
    <property type="entry name" value="BRCT_dom"/>
</dbReference>
<feature type="compositionally biased region" description="Polar residues" evidence="1">
    <location>
        <begin position="9"/>
        <end position="21"/>
    </location>
</feature>
<feature type="compositionally biased region" description="Polar residues" evidence="1">
    <location>
        <begin position="597"/>
        <end position="614"/>
    </location>
</feature>
<dbReference type="PROSITE" id="PS50172">
    <property type="entry name" value="BRCT"/>
    <property type="match status" value="1"/>
</dbReference>
<evidence type="ECO:0000313" key="4">
    <source>
        <dbReference type="Proteomes" id="UP000078595"/>
    </source>
</evidence>
<feature type="compositionally biased region" description="Low complexity" evidence="1">
    <location>
        <begin position="171"/>
        <end position="200"/>
    </location>
</feature>
<protein>
    <recommendedName>
        <fullName evidence="2">BRCT domain-containing protein</fullName>
    </recommendedName>
</protein>